<evidence type="ECO:0000259" key="2">
    <source>
        <dbReference type="PROSITE" id="PS50013"/>
    </source>
</evidence>
<keyword evidence="4" id="KW-1185">Reference proteome</keyword>
<comment type="subcellular location">
    <subcellularLocation>
        <location evidence="1">Nucleus</location>
    </subcellularLocation>
</comment>
<organism evidence="3 4">
    <name type="scientific">Electrophorus voltai</name>
    <dbReference type="NCBI Taxonomy" id="2609070"/>
    <lineage>
        <taxon>Eukaryota</taxon>
        <taxon>Metazoa</taxon>
        <taxon>Chordata</taxon>
        <taxon>Craniata</taxon>
        <taxon>Vertebrata</taxon>
        <taxon>Euteleostomi</taxon>
        <taxon>Actinopterygii</taxon>
        <taxon>Neopterygii</taxon>
        <taxon>Teleostei</taxon>
        <taxon>Ostariophysi</taxon>
        <taxon>Gymnotiformes</taxon>
        <taxon>Gymnotoidei</taxon>
        <taxon>Gymnotidae</taxon>
        <taxon>Electrophorus</taxon>
    </lineage>
</organism>
<dbReference type="InterPro" id="IPR016197">
    <property type="entry name" value="Chromo-like_dom_sf"/>
</dbReference>
<name>A0AAD8ZC64_9TELE</name>
<dbReference type="Pfam" id="PF24626">
    <property type="entry name" value="SH3_Tf2-1"/>
    <property type="match status" value="1"/>
</dbReference>
<reference evidence="3" key="1">
    <citation type="submission" date="2023-03" db="EMBL/GenBank/DDBJ databases">
        <title>Electrophorus voltai genome.</title>
        <authorList>
            <person name="Bian C."/>
        </authorList>
    </citation>
    <scope>NUCLEOTIDE SEQUENCE</scope>
    <source>
        <strain evidence="3">CB-2022</strain>
        <tissue evidence="3">Muscle</tissue>
    </source>
</reference>
<dbReference type="Proteomes" id="UP001239994">
    <property type="component" value="Unassembled WGS sequence"/>
</dbReference>
<proteinExistence type="predicted"/>
<dbReference type="SUPFAM" id="SSF54160">
    <property type="entry name" value="Chromo domain-like"/>
    <property type="match status" value="1"/>
</dbReference>
<comment type="caution">
    <text evidence="3">The sequence shown here is derived from an EMBL/GenBank/DDBJ whole genome shotgun (WGS) entry which is preliminary data.</text>
</comment>
<dbReference type="PROSITE" id="PS50013">
    <property type="entry name" value="CHROMO_2"/>
    <property type="match status" value="1"/>
</dbReference>
<feature type="domain" description="Chromo" evidence="2">
    <location>
        <begin position="226"/>
        <end position="284"/>
    </location>
</feature>
<dbReference type="AlphaFoldDB" id="A0AAD8ZC64"/>
<evidence type="ECO:0000256" key="1">
    <source>
        <dbReference type="ARBA" id="ARBA00004123"/>
    </source>
</evidence>
<dbReference type="PANTHER" id="PTHR45835">
    <property type="entry name" value="YALI0A06105P"/>
    <property type="match status" value="1"/>
</dbReference>
<dbReference type="InterPro" id="IPR000953">
    <property type="entry name" value="Chromo/chromo_shadow_dom"/>
</dbReference>
<feature type="non-terminal residue" evidence="3">
    <location>
        <position position="1"/>
    </location>
</feature>
<dbReference type="EMBL" id="JAROKS010000015">
    <property type="protein sequence ID" value="KAK1796649.1"/>
    <property type="molecule type" value="Genomic_DNA"/>
</dbReference>
<dbReference type="InterPro" id="IPR023780">
    <property type="entry name" value="Chromo_domain"/>
</dbReference>
<dbReference type="GO" id="GO:0005634">
    <property type="term" value="C:nucleus"/>
    <property type="evidence" value="ECO:0007669"/>
    <property type="project" value="UniProtKB-SubCell"/>
</dbReference>
<dbReference type="InterPro" id="IPR056924">
    <property type="entry name" value="SH3_Tf2-1"/>
</dbReference>
<sequence>MPKDVVRYVTSCLDFACSKTPRVPLAGKLLPLPTLHRPWSHLAVDFVTDLPASEGNTAVLSIIDRFSKMVRDVETQNSLRHAGTGFTPFECVLGYQPPLYPWNVPTSDQPEVERWCRESKRTWEETHQNLHLGDHRLQEEGRQEKYEIGQKVWVSTRDGRAGATGKLEARYKGPYSVTGQVNEVTYRVDLAGSSRASWAFHVSSLKPMREGPLPPPPLETEEGLTYRVCSLLDSLRRGQGLQYLVDWEGYGPEECCWVPASQILDLDLIALFHRRLPLRSAPSRRGQSWAGGWSGPWGGRGGFLSWQTGAQKGETRPRRTRTMSCTFLDHNHLSSDRRHLHLINLHLYLYTH</sequence>
<accession>A0AAD8ZC64</accession>
<evidence type="ECO:0000313" key="3">
    <source>
        <dbReference type="EMBL" id="KAK1796649.1"/>
    </source>
</evidence>
<dbReference type="Gene3D" id="2.40.50.40">
    <property type="match status" value="1"/>
</dbReference>
<dbReference type="PANTHER" id="PTHR45835:SF99">
    <property type="entry name" value="CHROMO DOMAIN-CONTAINING PROTEIN-RELATED"/>
    <property type="match status" value="1"/>
</dbReference>
<dbReference type="Pfam" id="PF00385">
    <property type="entry name" value="Chromo"/>
    <property type="match status" value="1"/>
</dbReference>
<protein>
    <recommendedName>
        <fullName evidence="2">Chromo domain-containing protein</fullName>
    </recommendedName>
</protein>
<dbReference type="SMART" id="SM00298">
    <property type="entry name" value="CHROMO"/>
    <property type="match status" value="1"/>
</dbReference>
<gene>
    <name evidence="3" type="ORF">P4O66_009672</name>
</gene>
<evidence type="ECO:0000313" key="4">
    <source>
        <dbReference type="Proteomes" id="UP001239994"/>
    </source>
</evidence>